<dbReference type="PANTHER" id="PTHR42872">
    <property type="entry name" value="PROTEIN-GLUTAMATE METHYLESTERASE/PROTEIN-GLUTAMINE GLUTAMINASE"/>
    <property type="match status" value="1"/>
</dbReference>
<dbReference type="EMBL" id="CP061799">
    <property type="protein sequence ID" value="QTA83952.1"/>
    <property type="molecule type" value="Genomic_DNA"/>
</dbReference>
<feature type="active site" evidence="4">
    <location>
        <position position="12"/>
    </location>
</feature>
<dbReference type="RefSeq" id="WP_207689730.1">
    <property type="nucleotide sequence ID" value="NZ_CP061799.1"/>
</dbReference>
<organism evidence="6 7">
    <name type="scientific">Desulfonema limicola</name>
    <dbReference type="NCBI Taxonomy" id="45656"/>
    <lineage>
        <taxon>Bacteria</taxon>
        <taxon>Pseudomonadati</taxon>
        <taxon>Thermodesulfobacteriota</taxon>
        <taxon>Desulfobacteria</taxon>
        <taxon>Desulfobacterales</taxon>
        <taxon>Desulfococcaceae</taxon>
        <taxon>Desulfonema</taxon>
    </lineage>
</organism>
<sequence>MQKSPMIAIGSSTGGPDALAKILSCLPESLNAVIVIIQHVDEDFSSALASWLDSQTPLKVKLAGEGAVPQKGTVYVAGTNSHLIINKNLRFSYISGLSNILYHPSIDIFFKSIALNICQSKQNHPGGMAVLLTGMGRDGAKGMLQLRNAGWHTIAQDKTSSAVYGMPKAAAELKAASEILHIDKIAPAIIKAFGGRNSKQI</sequence>
<comment type="catalytic activity">
    <reaction evidence="3">
        <text>[protein]-L-glutamate 5-O-methyl ester + H2O = L-glutamyl-[protein] + methanol + H(+)</text>
        <dbReference type="Rhea" id="RHEA:23236"/>
        <dbReference type="Rhea" id="RHEA-COMP:10208"/>
        <dbReference type="Rhea" id="RHEA-COMP:10311"/>
        <dbReference type="ChEBI" id="CHEBI:15377"/>
        <dbReference type="ChEBI" id="CHEBI:15378"/>
        <dbReference type="ChEBI" id="CHEBI:17790"/>
        <dbReference type="ChEBI" id="CHEBI:29973"/>
        <dbReference type="ChEBI" id="CHEBI:82795"/>
        <dbReference type="EC" id="3.1.1.61"/>
    </reaction>
</comment>
<dbReference type="PANTHER" id="PTHR42872:SF6">
    <property type="entry name" value="PROTEIN-GLUTAMATE METHYLESTERASE_PROTEIN-GLUTAMINE GLUTAMINASE"/>
    <property type="match status" value="1"/>
</dbReference>
<evidence type="ECO:0000256" key="1">
    <source>
        <dbReference type="ARBA" id="ARBA00022801"/>
    </source>
</evidence>
<dbReference type="PROSITE" id="PS50122">
    <property type="entry name" value="CHEB"/>
    <property type="match status" value="1"/>
</dbReference>
<dbReference type="CDD" id="cd16432">
    <property type="entry name" value="CheB_Rec"/>
    <property type="match status" value="1"/>
</dbReference>
<dbReference type="Proteomes" id="UP000663720">
    <property type="component" value="Chromosome"/>
</dbReference>
<dbReference type="EC" id="3.1.1.61" evidence="2"/>
<gene>
    <name evidence="6" type="ORF">dnl_63780</name>
</gene>
<dbReference type="GO" id="GO:0008984">
    <property type="term" value="F:protein-glutamate methylesterase activity"/>
    <property type="evidence" value="ECO:0007669"/>
    <property type="project" value="UniProtKB-EC"/>
</dbReference>
<evidence type="ECO:0000256" key="3">
    <source>
        <dbReference type="ARBA" id="ARBA00048267"/>
    </source>
</evidence>
<dbReference type="KEGG" id="dli:dnl_63780"/>
<evidence type="ECO:0000256" key="4">
    <source>
        <dbReference type="PROSITE-ProRule" id="PRU00050"/>
    </source>
</evidence>
<dbReference type="Pfam" id="PF01339">
    <property type="entry name" value="CheB_methylest"/>
    <property type="match status" value="1"/>
</dbReference>
<reference evidence="6" key="1">
    <citation type="journal article" date="2021" name="Microb. Physiol.">
        <title>Proteogenomic Insights into the Physiology of Marine, Sulfate-Reducing, Filamentous Desulfonema limicola and Desulfonema magnum.</title>
        <authorList>
            <person name="Schnaars V."/>
            <person name="Wohlbrand L."/>
            <person name="Scheve S."/>
            <person name="Hinrichs C."/>
            <person name="Reinhardt R."/>
            <person name="Rabus R."/>
        </authorList>
    </citation>
    <scope>NUCLEOTIDE SEQUENCE</scope>
    <source>
        <strain evidence="6">5ac10</strain>
    </source>
</reference>
<dbReference type="GO" id="GO:0005737">
    <property type="term" value="C:cytoplasm"/>
    <property type="evidence" value="ECO:0007669"/>
    <property type="project" value="InterPro"/>
</dbReference>
<keyword evidence="4" id="KW-0145">Chemotaxis</keyword>
<dbReference type="GO" id="GO:0006935">
    <property type="term" value="P:chemotaxis"/>
    <property type="evidence" value="ECO:0007669"/>
    <property type="project" value="UniProtKB-UniRule"/>
</dbReference>
<protein>
    <recommendedName>
        <fullName evidence="2">protein-glutamate methylesterase</fullName>
        <ecNumber evidence="2">3.1.1.61</ecNumber>
    </recommendedName>
</protein>
<proteinExistence type="predicted"/>
<feature type="active site" evidence="4">
    <location>
        <position position="138"/>
    </location>
</feature>
<accession>A0A975GJW0</accession>
<keyword evidence="1 4" id="KW-0378">Hydrolase</keyword>
<feature type="domain" description="CheB-type methylesterase" evidence="5">
    <location>
        <begin position="1"/>
        <end position="190"/>
    </location>
</feature>
<name>A0A975GJW0_9BACT</name>
<evidence type="ECO:0000313" key="6">
    <source>
        <dbReference type="EMBL" id="QTA83952.1"/>
    </source>
</evidence>
<dbReference type="AlphaFoldDB" id="A0A975GJW0"/>
<evidence type="ECO:0000259" key="5">
    <source>
        <dbReference type="PROSITE" id="PS50122"/>
    </source>
</evidence>
<dbReference type="InterPro" id="IPR000673">
    <property type="entry name" value="Sig_transdc_resp-reg_Me-estase"/>
</dbReference>
<dbReference type="InterPro" id="IPR035909">
    <property type="entry name" value="CheB_C"/>
</dbReference>
<keyword evidence="7" id="KW-1185">Reference proteome</keyword>
<dbReference type="SUPFAM" id="SSF52738">
    <property type="entry name" value="Methylesterase CheB, C-terminal domain"/>
    <property type="match status" value="1"/>
</dbReference>
<dbReference type="Gene3D" id="3.40.50.180">
    <property type="entry name" value="Methylesterase CheB, C-terminal domain"/>
    <property type="match status" value="1"/>
</dbReference>
<feature type="active site" evidence="4">
    <location>
        <position position="39"/>
    </location>
</feature>
<dbReference type="GO" id="GO:0000156">
    <property type="term" value="F:phosphorelay response regulator activity"/>
    <property type="evidence" value="ECO:0007669"/>
    <property type="project" value="InterPro"/>
</dbReference>
<evidence type="ECO:0000313" key="7">
    <source>
        <dbReference type="Proteomes" id="UP000663720"/>
    </source>
</evidence>
<evidence type="ECO:0000256" key="2">
    <source>
        <dbReference type="ARBA" id="ARBA00039140"/>
    </source>
</evidence>